<evidence type="ECO:0000313" key="5">
    <source>
        <dbReference type="EnsemblPlants" id="AES86532"/>
    </source>
</evidence>
<dbReference type="STRING" id="3880.G7JFS3"/>
<proteinExistence type="predicted"/>
<dbReference type="FunFam" id="1.10.246.20:FF:000003">
    <property type="entry name" value="Mediator of RNA polymerase II transcription subunit 15a"/>
    <property type="match status" value="2"/>
</dbReference>
<dbReference type="PANTHER" id="PTHR33137">
    <property type="entry name" value="MEDIATOR OF RNA POLYMERASE II TRANSCRIPTION SUBUNIT 15A-RELATED"/>
    <property type="match status" value="1"/>
</dbReference>
<organism evidence="4 6">
    <name type="scientific">Medicago truncatula</name>
    <name type="common">Barrel medic</name>
    <name type="synonym">Medicago tribuloides</name>
    <dbReference type="NCBI Taxonomy" id="3880"/>
    <lineage>
        <taxon>Eukaryota</taxon>
        <taxon>Viridiplantae</taxon>
        <taxon>Streptophyta</taxon>
        <taxon>Embryophyta</taxon>
        <taxon>Tracheophyta</taxon>
        <taxon>Spermatophyta</taxon>
        <taxon>Magnoliopsida</taxon>
        <taxon>eudicotyledons</taxon>
        <taxon>Gunneridae</taxon>
        <taxon>Pentapetalae</taxon>
        <taxon>rosids</taxon>
        <taxon>fabids</taxon>
        <taxon>Fabales</taxon>
        <taxon>Fabaceae</taxon>
        <taxon>Papilionoideae</taxon>
        <taxon>50 kb inversion clade</taxon>
        <taxon>NPAAA clade</taxon>
        <taxon>Hologalegina</taxon>
        <taxon>IRL clade</taxon>
        <taxon>Trifolieae</taxon>
        <taxon>Medicago</taxon>
    </lineage>
</organism>
<dbReference type="PaxDb" id="3880-AES86532"/>
<dbReference type="InterPro" id="IPR036546">
    <property type="entry name" value="MED15_KIX"/>
</dbReference>
<feature type="domain" description="Mediator complex subunit 15 KIX" evidence="3">
    <location>
        <begin position="19"/>
        <end position="98"/>
    </location>
</feature>
<feature type="domain" description="Mediator complex subunit 15 KIX" evidence="3">
    <location>
        <begin position="139"/>
        <end position="216"/>
    </location>
</feature>
<dbReference type="OrthoDB" id="1912459at2759"/>
<protein>
    <submittedName>
        <fullName evidence="4">CTV.22, putative</fullName>
    </submittedName>
</protein>
<dbReference type="eggNOG" id="ENOG502SQ1A">
    <property type="taxonomic scope" value="Eukaryota"/>
</dbReference>
<keyword evidence="6" id="KW-1185">Reference proteome</keyword>
<reference evidence="4 6" key="2">
    <citation type="journal article" date="2014" name="BMC Genomics">
        <title>An improved genome release (version Mt4.0) for the model legume Medicago truncatula.</title>
        <authorList>
            <person name="Tang H."/>
            <person name="Krishnakumar V."/>
            <person name="Bidwell S."/>
            <person name="Rosen B."/>
            <person name="Chan A."/>
            <person name="Zhou S."/>
            <person name="Gentzbittel L."/>
            <person name="Childs K.L."/>
            <person name="Yandell M."/>
            <person name="Gundlach H."/>
            <person name="Mayer K.F."/>
            <person name="Schwartz D.C."/>
            <person name="Town C.D."/>
        </authorList>
    </citation>
    <scope>GENOME REANNOTATION</scope>
    <source>
        <strain evidence="5 6">cv. Jemalong A17</strain>
    </source>
</reference>
<evidence type="ECO:0000256" key="2">
    <source>
        <dbReference type="ARBA" id="ARBA00023242"/>
    </source>
</evidence>
<sequence>MDSKDWVANQGTEPTTDTVDWRTQLQPDQRQRIVNKIMDTLRRHIPVSGSEGLLELLEISQRFEDKIYTSATSQTDYLRTISTKMLTMEIKSQNTMANNMPSNEGGPRNNLPDQDTKDLMDSSNWVANQGTESIADTIDWRTQLQPDQRQRIVNNIMDTLRKRLPVSSYEGLIELQKIAQRFEDKIYTSATSKSDYLRKISTKMLTMENRSQNSVNTQQTNIISLPSQGGVNVIQPNLNTHQPGFNMLLQQQLKHQQELPSSQFVTREAFDQFVQQTRNFIDLINKRHEQGEAARAAMQSNLDLILAKLSSKNT</sequence>
<dbReference type="AlphaFoldDB" id="G7JFS3"/>
<evidence type="ECO:0000313" key="6">
    <source>
        <dbReference type="Proteomes" id="UP000002051"/>
    </source>
</evidence>
<keyword evidence="2" id="KW-0539">Nucleus</keyword>
<dbReference type="GO" id="GO:0031490">
    <property type="term" value="F:chromatin DNA binding"/>
    <property type="evidence" value="ECO:0007669"/>
    <property type="project" value="InterPro"/>
</dbReference>
<dbReference type="OMA" id="WVANQGT"/>
<evidence type="ECO:0000313" key="4">
    <source>
        <dbReference type="EMBL" id="AES86532.1"/>
    </source>
</evidence>
<comment type="subcellular location">
    <subcellularLocation>
        <location evidence="1">Nucleus</location>
    </subcellularLocation>
</comment>
<reference evidence="5" key="3">
    <citation type="submission" date="2015-04" db="UniProtKB">
        <authorList>
            <consortium name="EnsemblPlants"/>
        </authorList>
    </citation>
    <scope>IDENTIFICATION</scope>
    <source>
        <strain evidence="5">cv. Jemalong A17</strain>
    </source>
</reference>
<dbReference type="EMBL" id="CM001220">
    <property type="protein sequence ID" value="AES86532.1"/>
    <property type="molecule type" value="Genomic_DNA"/>
</dbReference>
<dbReference type="PANTHER" id="PTHR33137:SF4">
    <property type="entry name" value="MEDIATOR OF RNA POLYMERASE II TRANSCRIPTION SUBUNIT 15A-RELATED"/>
    <property type="match status" value="1"/>
</dbReference>
<dbReference type="Gene3D" id="1.10.246.20">
    <property type="entry name" value="Coactivator CBP, KIX domain"/>
    <property type="match status" value="2"/>
</dbReference>
<evidence type="ECO:0000259" key="3">
    <source>
        <dbReference type="Pfam" id="PF16987"/>
    </source>
</evidence>
<accession>G7JFS3</accession>
<reference evidence="4 6" key="1">
    <citation type="journal article" date="2011" name="Nature">
        <title>The Medicago genome provides insight into the evolution of rhizobial symbioses.</title>
        <authorList>
            <person name="Young N.D."/>
            <person name="Debelle F."/>
            <person name="Oldroyd G.E."/>
            <person name="Geurts R."/>
            <person name="Cannon S.B."/>
            <person name="Udvardi M.K."/>
            <person name="Benedito V.A."/>
            <person name="Mayer K.F."/>
            <person name="Gouzy J."/>
            <person name="Schoof H."/>
            <person name="Van de Peer Y."/>
            <person name="Proost S."/>
            <person name="Cook D.R."/>
            <person name="Meyers B.C."/>
            <person name="Spannagl M."/>
            <person name="Cheung F."/>
            <person name="De Mita S."/>
            <person name="Krishnakumar V."/>
            <person name="Gundlach H."/>
            <person name="Zhou S."/>
            <person name="Mudge J."/>
            <person name="Bharti A.K."/>
            <person name="Murray J.D."/>
            <person name="Naoumkina M.A."/>
            <person name="Rosen B."/>
            <person name="Silverstein K.A."/>
            <person name="Tang H."/>
            <person name="Rombauts S."/>
            <person name="Zhao P.X."/>
            <person name="Zhou P."/>
            <person name="Barbe V."/>
            <person name="Bardou P."/>
            <person name="Bechner M."/>
            <person name="Bellec A."/>
            <person name="Berger A."/>
            <person name="Berges H."/>
            <person name="Bidwell S."/>
            <person name="Bisseling T."/>
            <person name="Choisne N."/>
            <person name="Couloux A."/>
            <person name="Denny R."/>
            <person name="Deshpande S."/>
            <person name="Dai X."/>
            <person name="Doyle J.J."/>
            <person name="Dudez A.M."/>
            <person name="Farmer A.D."/>
            <person name="Fouteau S."/>
            <person name="Franken C."/>
            <person name="Gibelin C."/>
            <person name="Gish J."/>
            <person name="Goldstein S."/>
            <person name="Gonzalez A.J."/>
            <person name="Green P.J."/>
            <person name="Hallab A."/>
            <person name="Hartog M."/>
            <person name="Hua A."/>
            <person name="Humphray S.J."/>
            <person name="Jeong D.H."/>
            <person name="Jing Y."/>
            <person name="Jocker A."/>
            <person name="Kenton S.M."/>
            <person name="Kim D.J."/>
            <person name="Klee K."/>
            <person name="Lai H."/>
            <person name="Lang C."/>
            <person name="Lin S."/>
            <person name="Macmil S.L."/>
            <person name="Magdelenat G."/>
            <person name="Matthews L."/>
            <person name="McCorrison J."/>
            <person name="Monaghan E.L."/>
            <person name="Mun J.H."/>
            <person name="Najar F.Z."/>
            <person name="Nicholson C."/>
            <person name="Noirot C."/>
            <person name="O'Bleness M."/>
            <person name="Paule C.R."/>
            <person name="Poulain J."/>
            <person name="Prion F."/>
            <person name="Qin B."/>
            <person name="Qu C."/>
            <person name="Retzel E.F."/>
            <person name="Riddle C."/>
            <person name="Sallet E."/>
            <person name="Samain S."/>
            <person name="Samson N."/>
            <person name="Sanders I."/>
            <person name="Saurat O."/>
            <person name="Scarpelli C."/>
            <person name="Schiex T."/>
            <person name="Segurens B."/>
            <person name="Severin A.J."/>
            <person name="Sherrier D.J."/>
            <person name="Shi R."/>
            <person name="Sims S."/>
            <person name="Singer S.R."/>
            <person name="Sinharoy S."/>
            <person name="Sterck L."/>
            <person name="Viollet A."/>
            <person name="Wang B.B."/>
            <person name="Wang K."/>
            <person name="Wang M."/>
            <person name="Wang X."/>
            <person name="Warfsmann J."/>
            <person name="Weissenbach J."/>
            <person name="White D.D."/>
            <person name="White J.D."/>
            <person name="Wiley G.B."/>
            <person name="Wincker P."/>
            <person name="Xing Y."/>
            <person name="Yang L."/>
            <person name="Yao Z."/>
            <person name="Ying F."/>
            <person name="Zhai J."/>
            <person name="Zhou L."/>
            <person name="Zuber A."/>
            <person name="Denarie J."/>
            <person name="Dixon R.A."/>
            <person name="May G.D."/>
            <person name="Schwartz D.C."/>
            <person name="Rogers J."/>
            <person name="Quetier F."/>
            <person name="Town C.D."/>
            <person name="Roe B.A."/>
        </authorList>
    </citation>
    <scope>NUCLEOTIDE SEQUENCE [LARGE SCALE GENOMIC DNA]</scope>
    <source>
        <strain evidence="4">A17</strain>
        <strain evidence="5 6">cv. Jemalong A17</strain>
    </source>
</reference>
<gene>
    <name evidence="4" type="ordered locus">MTR_4g009710</name>
</gene>
<dbReference type="InterPro" id="IPR036529">
    <property type="entry name" value="KIX_dom_sf"/>
</dbReference>
<dbReference type="Pfam" id="PF16987">
    <property type="entry name" value="KIX_2"/>
    <property type="match status" value="2"/>
</dbReference>
<dbReference type="InterPro" id="IPR044661">
    <property type="entry name" value="MED15a/b/c-like"/>
</dbReference>
<dbReference type="EnsemblPlants" id="AES86532">
    <property type="protein sequence ID" value="AES86532"/>
    <property type="gene ID" value="MTR_4g009710"/>
</dbReference>
<dbReference type="SUPFAM" id="SSF47040">
    <property type="entry name" value="Kix domain of CBP (creb binding protein)"/>
    <property type="match status" value="2"/>
</dbReference>
<evidence type="ECO:0000256" key="1">
    <source>
        <dbReference type="ARBA" id="ARBA00004123"/>
    </source>
</evidence>
<dbReference type="GO" id="GO:0003713">
    <property type="term" value="F:transcription coactivator activity"/>
    <property type="evidence" value="ECO:0007669"/>
    <property type="project" value="InterPro"/>
</dbReference>
<dbReference type="Proteomes" id="UP000002051">
    <property type="component" value="Chromosome 4"/>
</dbReference>
<dbReference type="GO" id="GO:0005634">
    <property type="term" value="C:nucleus"/>
    <property type="evidence" value="ECO:0007669"/>
    <property type="project" value="UniProtKB-SubCell"/>
</dbReference>
<name>G7JFS3_MEDTR</name>
<dbReference type="HOGENOM" id="CLU_886734_0_0_1"/>